<accession>B1IED0</accession>
<evidence type="ECO:0000259" key="4">
    <source>
        <dbReference type="PROSITE" id="PS50042"/>
    </source>
</evidence>
<dbReference type="InterPro" id="IPR000595">
    <property type="entry name" value="cNMP-bd_dom"/>
</dbReference>
<feature type="domain" description="Cyclic nucleotide-binding" evidence="4">
    <location>
        <begin position="35"/>
        <end position="81"/>
    </location>
</feature>
<dbReference type="GO" id="GO:0006355">
    <property type="term" value="P:regulation of DNA-templated transcription"/>
    <property type="evidence" value="ECO:0007669"/>
    <property type="project" value="InterPro"/>
</dbReference>
<dbReference type="RefSeq" id="WP_003399049.1">
    <property type="nucleotide sequence ID" value="NC_010516.1"/>
</dbReference>
<dbReference type="Pfam" id="PF00027">
    <property type="entry name" value="cNMP_binding"/>
    <property type="match status" value="1"/>
</dbReference>
<protein>
    <submittedName>
        <fullName evidence="5">Cyclic nucleotide-binding protein</fullName>
    </submittedName>
</protein>
<dbReference type="AlphaFoldDB" id="B1IED0"/>
<keyword evidence="3" id="KW-0804">Transcription</keyword>
<dbReference type="InterPro" id="IPR012318">
    <property type="entry name" value="HTH_CRP"/>
</dbReference>
<dbReference type="SUPFAM" id="SSF46785">
    <property type="entry name" value="Winged helix' DNA-binding domain"/>
    <property type="match status" value="1"/>
</dbReference>
<dbReference type="GO" id="GO:0003677">
    <property type="term" value="F:DNA binding"/>
    <property type="evidence" value="ECO:0007669"/>
    <property type="project" value="UniProtKB-KW"/>
</dbReference>
<keyword evidence="1" id="KW-0805">Transcription regulation</keyword>
<evidence type="ECO:0000313" key="6">
    <source>
        <dbReference type="Proteomes" id="UP000008541"/>
    </source>
</evidence>
<dbReference type="InterPro" id="IPR036388">
    <property type="entry name" value="WH-like_DNA-bd_sf"/>
</dbReference>
<dbReference type="KEGG" id="cbb:CLD_0535"/>
<dbReference type="Pfam" id="PF13545">
    <property type="entry name" value="HTH_Crp_2"/>
    <property type="match status" value="1"/>
</dbReference>
<dbReference type="HOGENOM" id="CLU_107493_0_0_9"/>
<dbReference type="Gene3D" id="1.10.10.10">
    <property type="entry name" value="Winged helix-like DNA-binding domain superfamily/Winged helix DNA-binding domain"/>
    <property type="match status" value="1"/>
</dbReference>
<dbReference type="InterPro" id="IPR014710">
    <property type="entry name" value="RmlC-like_jellyroll"/>
</dbReference>
<name>B1IED0_CLOBK</name>
<evidence type="ECO:0000256" key="3">
    <source>
        <dbReference type="ARBA" id="ARBA00023163"/>
    </source>
</evidence>
<evidence type="ECO:0000313" key="5">
    <source>
        <dbReference type="EMBL" id="ACA45143.1"/>
    </source>
</evidence>
<dbReference type="SUPFAM" id="SSF51206">
    <property type="entry name" value="cAMP-binding domain-like"/>
    <property type="match status" value="1"/>
</dbReference>
<proteinExistence type="predicted"/>
<dbReference type="Gene3D" id="2.60.120.10">
    <property type="entry name" value="Jelly Rolls"/>
    <property type="match status" value="1"/>
</dbReference>
<dbReference type="Proteomes" id="UP000008541">
    <property type="component" value="Chromosome"/>
</dbReference>
<sequence>MNNNILRTIPSLYLANYLNDFEDLLAKYNIVKKAYKKGEVLTQCGAISETAYYVKNGIMHLSIGHEEGEKSICLFGQGTIFPIGVEHRKFKMDYEMIIRAFSDLEVYSMSYQTLKKVAEENGRFTGELLRENCDFVGYMFLDSVNQTFEPCLSRICDILYLYLINVQPNEDKIPLTQSKLANLASASRAQMERSLKILRKEQTIETARGYIKVLNRKKLFTYCTQGVHENI</sequence>
<dbReference type="InterPro" id="IPR036390">
    <property type="entry name" value="WH_DNA-bd_sf"/>
</dbReference>
<evidence type="ECO:0000256" key="2">
    <source>
        <dbReference type="ARBA" id="ARBA00023125"/>
    </source>
</evidence>
<dbReference type="PROSITE" id="PS50042">
    <property type="entry name" value="CNMP_BINDING_3"/>
    <property type="match status" value="1"/>
</dbReference>
<evidence type="ECO:0000256" key="1">
    <source>
        <dbReference type="ARBA" id="ARBA00023015"/>
    </source>
</evidence>
<dbReference type="InterPro" id="IPR018490">
    <property type="entry name" value="cNMP-bd_dom_sf"/>
</dbReference>
<dbReference type="EMBL" id="CP000939">
    <property type="protein sequence ID" value="ACA45143.1"/>
    <property type="molecule type" value="Genomic_DNA"/>
</dbReference>
<organism evidence="5 6">
    <name type="scientific">Clostridium botulinum (strain Okra / Type B1)</name>
    <dbReference type="NCBI Taxonomy" id="498213"/>
    <lineage>
        <taxon>Bacteria</taxon>
        <taxon>Bacillati</taxon>
        <taxon>Bacillota</taxon>
        <taxon>Clostridia</taxon>
        <taxon>Eubacteriales</taxon>
        <taxon>Clostridiaceae</taxon>
        <taxon>Clostridium</taxon>
    </lineage>
</organism>
<gene>
    <name evidence="5" type="ordered locus">CLD_0535</name>
</gene>
<reference evidence="5 6" key="1">
    <citation type="journal article" date="2007" name="PLoS ONE">
        <title>Analysis of the neurotoxin complex genes in Clostridium botulinum A1-A4 and B1 strains: BoNT/A3, /Ba4 and /B1 clusters are located within plasmids.</title>
        <authorList>
            <person name="Smith T.J."/>
            <person name="Hill K.K."/>
            <person name="Foley B.T."/>
            <person name="Detter J.C."/>
            <person name="Munk A.C."/>
            <person name="Bruce D.C."/>
            <person name="Doggett N.A."/>
            <person name="Smith L.A."/>
            <person name="Marks J.D."/>
            <person name="Xie G."/>
            <person name="Brettin T.S."/>
        </authorList>
    </citation>
    <scope>NUCLEOTIDE SEQUENCE [LARGE SCALE GENOMIC DNA]</scope>
    <source>
        <strain evidence="6">Okra / Type B1</strain>
    </source>
</reference>
<keyword evidence="2" id="KW-0238">DNA-binding</keyword>